<keyword evidence="5" id="KW-1185">Reference proteome</keyword>
<dbReference type="SMART" id="SM00369">
    <property type="entry name" value="LRR_TYP"/>
    <property type="match status" value="6"/>
</dbReference>
<dbReference type="EMBL" id="VAHF01000001">
    <property type="protein sequence ID" value="TXG74436.1"/>
    <property type="molecule type" value="Genomic_DNA"/>
</dbReference>
<proteinExistence type="predicted"/>
<accession>A0A5C7J197</accession>
<dbReference type="Pfam" id="PF13855">
    <property type="entry name" value="LRR_8"/>
    <property type="match status" value="1"/>
</dbReference>
<dbReference type="InterPro" id="IPR029071">
    <property type="entry name" value="Ubiquitin-like_domsf"/>
</dbReference>
<dbReference type="PANTHER" id="PTHR48051">
    <property type="match status" value="1"/>
</dbReference>
<dbReference type="GO" id="GO:0005737">
    <property type="term" value="C:cytoplasm"/>
    <property type="evidence" value="ECO:0007669"/>
    <property type="project" value="TreeGrafter"/>
</dbReference>
<evidence type="ECO:0000256" key="1">
    <source>
        <dbReference type="ARBA" id="ARBA00022614"/>
    </source>
</evidence>
<dbReference type="SMART" id="SM00213">
    <property type="entry name" value="UBQ"/>
    <property type="match status" value="1"/>
</dbReference>
<dbReference type="SUPFAM" id="SSF52058">
    <property type="entry name" value="L domain-like"/>
    <property type="match status" value="1"/>
</dbReference>
<dbReference type="Gene3D" id="3.10.20.90">
    <property type="entry name" value="Phosphatidylinositol 3-kinase Catalytic Subunit, Chain A, domain 1"/>
    <property type="match status" value="1"/>
</dbReference>
<dbReference type="PROSITE" id="PS51450">
    <property type="entry name" value="LRR"/>
    <property type="match status" value="1"/>
</dbReference>
<dbReference type="SMART" id="SM00364">
    <property type="entry name" value="LRR_BAC"/>
    <property type="match status" value="4"/>
</dbReference>
<dbReference type="SUPFAM" id="SSF54236">
    <property type="entry name" value="Ubiquitin-like"/>
    <property type="match status" value="1"/>
</dbReference>
<dbReference type="OrthoDB" id="2187496at2759"/>
<dbReference type="InterPro" id="IPR000626">
    <property type="entry name" value="Ubiquitin-like_dom"/>
</dbReference>
<gene>
    <name evidence="4" type="ORF">EZV62_003015</name>
</gene>
<evidence type="ECO:0000313" key="4">
    <source>
        <dbReference type="EMBL" id="TXG74436.1"/>
    </source>
</evidence>
<dbReference type="InterPro" id="IPR050216">
    <property type="entry name" value="LRR_domain-containing"/>
</dbReference>
<dbReference type="Pfam" id="PF00240">
    <property type="entry name" value="ubiquitin"/>
    <property type="match status" value="1"/>
</dbReference>
<keyword evidence="1" id="KW-0433">Leucine-rich repeat</keyword>
<keyword evidence="2" id="KW-0677">Repeat</keyword>
<evidence type="ECO:0000259" key="3">
    <source>
        <dbReference type="PROSITE" id="PS50053"/>
    </source>
</evidence>
<evidence type="ECO:0000256" key="2">
    <source>
        <dbReference type="ARBA" id="ARBA00022737"/>
    </source>
</evidence>
<dbReference type="Gene3D" id="3.80.10.10">
    <property type="entry name" value="Ribonuclease Inhibitor"/>
    <property type="match status" value="1"/>
</dbReference>
<protein>
    <recommendedName>
        <fullName evidence="3">Ubiquitin-like domain-containing protein</fullName>
    </recommendedName>
</protein>
<dbReference type="InterPro" id="IPR032675">
    <property type="entry name" value="LRR_dom_sf"/>
</dbReference>
<dbReference type="InterPro" id="IPR003591">
    <property type="entry name" value="Leu-rich_rpt_typical-subtyp"/>
</dbReference>
<reference evidence="5" key="1">
    <citation type="journal article" date="2019" name="Gigascience">
        <title>De novo genome assembly of the endangered Acer yangbiense, a plant species with extremely small populations endemic to Yunnan Province, China.</title>
        <authorList>
            <person name="Yang J."/>
            <person name="Wariss H.M."/>
            <person name="Tao L."/>
            <person name="Zhang R."/>
            <person name="Yun Q."/>
            <person name="Hollingsworth P."/>
            <person name="Dao Z."/>
            <person name="Luo G."/>
            <person name="Guo H."/>
            <person name="Ma Y."/>
            <person name="Sun W."/>
        </authorList>
    </citation>
    <scope>NUCLEOTIDE SEQUENCE [LARGE SCALE GENOMIC DNA]</scope>
    <source>
        <strain evidence="5">cv. Malutang</strain>
    </source>
</reference>
<dbReference type="PANTHER" id="PTHR48051:SF1">
    <property type="entry name" value="RAS SUPPRESSOR PROTEIN 1"/>
    <property type="match status" value="1"/>
</dbReference>
<dbReference type="AlphaFoldDB" id="A0A5C7J197"/>
<dbReference type="PROSITE" id="PS50053">
    <property type="entry name" value="UBIQUITIN_2"/>
    <property type="match status" value="1"/>
</dbReference>
<comment type="caution">
    <text evidence="4">The sequence shown here is derived from an EMBL/GenBank/DDBJ whole genome shotgun (WGS) entry which is preliminary data.</text>
</comment>
<feature type="domain" description="Ubiquitin-like" evidence="3">
    <location>
        <begin position="9"/>
        <end position="80"/>
    </location>
</feature>
<organism evidence="4 5">
    <name type="scientific">Acer yangbiense</name>
    <dbReference type="NCBI Taxonomy" id="1000413"/>
    <lineage>
        <taxon>Eukaryota</taxon>
        <taxon>Viridiplantae</taxon>
        <taxon>Streptophyta</taxon>
        <taxon>Embryophyta</taxon>
        <taxon>Tracheophyta</taxon>
        <taxon>Spermatophyta</taxon>
        <taxon>Magnoliopsida</taxon>
        <taxon>eudicotyledons</taxon>
        <taxon>Gunneridae</taxon>
        <taxon>Pentapetalae</taxon>
        <taxon>rosids</taxon>
        <taxon>malvids</taxon>
        <taxon>Sapindales</taxon>
        <taxon>Sapindaceae</taxon>
        <taxon>Hippocastanoideae</taxon>
        <taxon>Acereae</taxon>
        <taxon>Acer</taxon>
    </lineage>
</organism>
<dbReference type="Proteomes" id="UP000323000">
    <property type="component" value="Chromosome 1"/>
</dbReference>
<sequence>MEMCNSNIINITVKFSGRSIPITLSPDSTIEDLKSLLQPLTNVLPRGQKLICKGKLLMNQMTLRESEVMSGARVMLMASQGLHQGGGPILKEAQSQVISRKADSSSKTVNEKKEVQVDKNRLERWKLTGVVALAECNLKAIPDEVWACASLTRVLDIGNNSIQQVPDQINCLTSLQKLFLNANGLLDESISWEGLTTLKCLMVLSVSQNCLNALPPALGALTSLQQLDVSNNTLTTLPTEISFLSKLEILKANNNRISSIPACIGDCNSLIEVDLSSNHLSELPETVGNLLNLKALHIGNNGLKSLPSSIFKACLQLSTLDLHNTEITMDVLRQLEGWEGFDERRRSKHQKQLDFRVVNSAKFDEGADKN</sequence>
<dbReference type="InterPro" id="IPR001611">
    <property type="entry name" value="Leu-rich_rpt"/>
</dbReference>
<evidence type="ECO:0000313" key="5">
    <source>
        <dbReference type="Proteomes" id="UP000323000"/>
    </source>
</evidence>
<name>A0A5C7J197_9ROSI</name>